<proteinExistence type="predicted"/>
<feature type="signal peptide" evidence="1">
    <location>
        <begin position="1"/>
        <end position="24"/>
    </location>
</feature>
<dbReference type="RefSeq" id="WP_272093338.1">
    <property type="nucleotide sequence ID" value="NZ_JAQNDK010000001.1"/>
</dbReference>
<sequence>MRFERSILFLFGAGVLMASRPAVSADLTCSSSATLEALVTCIRDQMPGRDSGIFVTPSSTQLSAWRGVVRAMMGGSCNIVLPSSLSSSARIRLLRDVDNGRRYCVLMEVGDRNSDGVVDLGLGTFIVDAAAERELAHSAPHATADLETEIQAVSIFKATRSRSFLMAGAHRDASFTDSACQSSTMISDVAHNVTNAFHATYLELAAFYGSKPWWAVQWHGMARDTCAEDVFASHGMDVAPVSGDKILELRRNLLADKPTWRVGVPGSSDCSLNATTNVQGRLLNLVSSSQVCGRSAASYSGRFVHIEQDPAFRLADYWINAVKATWP</sequence>
<evidence type="ECO:0000313" key="2">
    <source>
        <dbReference type="EMBL" id="MDC0676554.1"/>
    </source>
</evidence>
<evidence type="ECO:0008006" key="4">
    <source>
        <dbReference type="Google" id="ProtNLM"/>
    </source>
</evidence>
<feature type="chain" id="PRO_5046547724" description="Secreted protein" evidence="1">
    <location>
        <begin position="25"/>
        <end position="327"/>
    </location>
</feature>
<keyword evidence="1" id="KW-0732">Signal</keyword>
<comment type="caution">
    <text evidence="2">The sequence shown here is derived from an EMBL/GenBank/DDBJ whole genome shotgun (WGS) entry which is preliminary data.</text>
</comment>
<gene>
    <name evidence="2" type="ORF">POL72_02290</name>
</gene>
<keyword evidence="3" id="KW-1185">Reference proteome</keyword>
<dbReference type="EMBL" id="JAQNDK010000001">
    <property type="protein sequence ID" value="MDC0676554.1"/>
    <property type="molecule type" value="Genomic_DNA"/>
</dbReference>
<accession>A0ABT5BQX7</accession>
<name>A0ABT5BQX7_9BACT</name>
<reference evidence="2 3" key="1">
    <citation type="submission" date="2023-01" db="EMBL/GenBank/DDBJ databases">
        <title>Minimal conservation of predation-associated metabolite biosynthetic gene clusters underscores biosynthetic potential of Myxococcota including descriptions for ten novel species: Archangium lansinium sp. nov., Myxococcus landrumus sp. nov., Nannocystis bai.</title>
        <authorList>
            <person name="Ahearne A."/>
            <person name="Stevens C."/>
            <person name="Dowd S."/>
        </authorList>
    </citation>
    <scope>NUCLEOTIDE SEQUENCE [LARGE SCALE GENOMIC DNA]</scope>
    <source>
        <strain evidence="2 3">WIWO2</strain>
    </source>
</reference>
<evidence type="ECO:0000256" key="1">
    <source>
        <dbReference type="SAM" id="SignalP"/>
    </source>
</evidence>
<dbReference type="Proteomes" id="UP001217485">
    <property type="component" value="Unassembled WGS sequence"/>
</dbReference>
<evidence type="ECO:0000313" key="3">
    <source>
        <dbReference type="Proteomes" id="UP001217485"/>
    </source>
</evidence>
<organism evidence="2 3">
    <name type="scientific">Sorangium atrum</name>
    <dbReference type="NCBI Taxonomy" id="2995308"/>
    <lineage>
        <taxon>Bacteria</taxon>
        <taxon>Pseudomonadati</taxon>
        <taxon>Myxococcota</taxon>
        <taxon>Polyangia</taxon>
        <taxon>Polyangiales</taxon>
        <taxon>Polyangiaceae</taxon>
        <taxon>Sorangium</taxon>
    </lineage>
</organism>
<protein>
    <recommendedName>
        <fullName evidence="4">Secreted protein</fullName>
    </recommendedName>
</protein>